<keyword evidence="2" id="KW-1185">Reference proteome</keyword>
<protein>
    <submittedName>
        <fullName evidence="1">Uncharacterized protein</fullName>
    </submittedName>
</protein>
<dbReference type="Proteomes" id="UP001474181">
    <property type="component" value="Unassembled WGS sequence"/>
</dbReference>
<name>A0ABV1XA15_9ACTN</name>
<comment type="caution">
    <text evidence="1">The sequence shown here is derived from an EMBL/GenBank/DDBJ whole genome shotgun (WGS) entry which is preliminary data.</text>
</comment>
<proteinExistence type="predicted"/>
<dbReference type="EMBL" id="JBEPEK010000501">
    <property type="protein sequence ID" value="MER7185878.1"/>
    <property type="molecule type" value="Genomic_DNA"/>
</dbReference>
<reference evidence="1 2" key="1">
    <citation type="submission" date="2024-06" db="EMBL/GenBank/DDBJ databases">
        <title>The Natural Products Discovery Center: Release of the First 8490 Sequenced Strains for Exploring Actinobacteria Biosynthetic Diversity.</title>
        <authorList>
            <person name="Kalkreuter E."/>
            <person name="Kautsar S.A."/>
            <person name="Yang D."/>
            <person name="Bader C.D."/>
            <person name="Teijaro C.N."/>
            <person name="Fluegel L."/>
            <person name="Davis C.M."/>
            <person name="Simpson J.R."/>
            <person name="Lauterbach L."/>
            <person name="Steele A.D."/>
            <person name="Gui C."/>
            <person name="Meng S."/>
            <person name="Li G."/>
            <person name="Viehrig K."/>
            <person name="Ye F."/>
            <person name="Su P."/>
            <person name="Kiefer A.F."/>
            <person name="Nichols A."/>
            <person name="Cepeda A.J."/>
            <person name="Yan W."/>
            <person name="Fan B."/>
            <person name="Jiang Y."/>
            <person name="Adhikari A."/>
            <person name="Zheng C.-J."/>
            <person name="Schuster L."/>
            <person name="Cowan T.M."/>
            <person name="Smanski M.J."/>
            <person name="Chevrette M.G."/>
            <person name="De Carvalho L.P.S."/>
            <person name="Shen B."/>
        </authorList>
    </citation>
    <scope>NUCLEOTIDE SEQUENCE [LARGE SCALE GENOMIC DNA]</scope>
    <source>
        <strain evidence="1 2">NPDC000234</strain>
    </source>
</reference>
<organism evidence="1 2">
    <name type="scientific">Streptomyces hyaluromycini</name>
    <dbReference type="NCBI Taxonomy" id="1377993"/>
    <lineage>
        <taxon>Bacteria</taxon>
        <taxon>Bacillati</taxon>
        <taxon>Actinomycetota</taxon>
        <taxon>Actinomycetes</taxon>
        <taxon>Kitasatosporales</taxon>
        <taxon>Streptomycetaceae</taxon>
        <taxon>Streptomyces</taxon>
    </lineage>
</organism>
<evidence type="ECO:0000313" key="1">
    <source>
        <dbReference type="EMBL" id="MER7185878.1"/>
    </source>
</evidence>
<accession>A0ABV1XA15</accession>
<gene>
    <name evidence="1" type="ORF">ABT404_41565</name>
</gene>
<feature type="non-terminal residue" evidence="1">
    <location>
        <position position="80"/>
    </location>
</feature>
<sequence length="80" mass="8986">MGIESDQVVYEYLSRVGDIAHQRQLSSAERMRLVSGLRNDIDRQRAKARGRVHMWVDEARTGRWQASGGSADAARSAADR</sequence>
<evidence type="ECO:0000313" key="2">
    <source>
        <dbReference type="Proteomes" id="UP001474181"/>
    </source>
</evidence>